<comment type="similarity">
    <text evidence="1">Belongs to the glycosyl hydrolase 2 family.</text>
</comment>
<dbReference type="Gene3D" id="2.60.120.260">
    <property type="entry name" value="Galactose-binding domain-like"/>
    <property type="match status" value="1"/>
</dbReference>
<dbReference type="GO" id="GO:0004553">
    <property type="term" value="F:hydrolase activity, hydrolyzing O-glycosyl compounds"/>
    <property type="evidence" value="ECO:0007669"/>
    <property type="project" value="InterPro"/>
</dbReference>
<evidence type="ECO:0000313" key="4">
    <source>
        <dbReference type="Proteomes" id="UP000239068"/>
    </source>
</evidence>
<dbReference type="RefSeq" id="WP_105021910.1">
    <property type="nucleotide sequence ID" value="NZ_MSCM01000002.1"/>
</dbReference>
<keyword evidence="4" id="KW-1185">Reference proteome</keyword>
<dbReference type="Pfam" id="PF02837">
    <property type="entry name" value="Glyco_hydro_2_N"/>
    <property type="match status" value="1"/>
</dbReference>
<dbReference type="SUPFAM" id="SSF49785">
    <property type="entry name" value="Galactose-binding domain-like"/>
    <property type="match status" value="1"/>
</dbReference>
<dbReference type="InterPro" id="IPR008979">
    <property type="entry name" value="Galactose-bd-like_sf"/>
</dbReference>
<evidence type="ECO:0000256" key="1">
    <source>
        <dbReference type="ARBA" id="ARBA00007401"/>
    </source>
</evidence>
<feature type="domain" description="Glycosyl hydrolases family 2 sugar binding" evidence="2">
    <location>
        <begin position="73"/>
        <end position="180"/>
    </location>
</feature>
<dbReference type="EMBL" id="MSCM01000002">
    <property type="protein sequence ID" value="PQJ76595.1"/>
    <property type="molecule type" value="Genomic_DNA"/>
</dbReference>
<dbReference type="PANTHER" id="PTHR42732:SF1">
    <property type="entry name" value="BETA-MANNOSIDASE"/>
    <property type="match status" value="1"/>
</dbReference>
<evidence type="ECO:0000259" key="2">
    <source>
        <dbReference type="Pfam" id="PF02837"/>
    </source>
</evidence>
<dbReference type="InterPro" id="IPR006104">
    <property type="entry name" value="Glyco_hydro_2_N"/>
</dbReference>
<organism evidence="3 4">
    <name type="scientific">Polaribacter glomeratus</name>
    <dbReference type="NCBI Taxonomy" id="102"/>
    <lineage>
        <taxon>Bacteria</taxon>
        <taxon>Pseudomonadati</taxon>
        <taxon>Bacteroidota</taxon>
        <taxon>Flavobacteriia</taxon>
        <taxon>Flavobacteriales</taxon>
        <taxon>Flavobacteriaceae</taxon>
    </lineage>
</organism>
<sequence length="264" mass="30441">MKLSLKIGVYFALLFYGVILNAQPSDAYIKKIRGDVNSNWFLEKGNEVKSISLDWQFQTAVGFNKVSKKARKTAVLNNSWHFYPIKNGKPVLEAEKIKLPHNFSAKERDFVAGWYISNYKIEKNQKKRYLLKLDRIQLFSEIYINGNLVGHHFGGFTPFDFDIYEFLKSGENSIAIFVRDQSASLDNGKIYNQVGTTRLGNYNPESNKKLKGGIESKIVIEELEEVHLKSVFIKTSTRQKNVEIDYEVTSNFDKKATITFEIFH</sequence>
<dbReference type="AlphaFoldDB" id="A0A2S7WG60"/>
<protein>
    <recommendedName>
        <fullName evidence="2">Glycosyl hydrolases family 2 sugar binding domain-containing protein</fullName>
    </recommendedName>
</protein>
<dbReference type="Proteomes" id="UP000239068">
    <property type="component" value="Unassembled WGS sequence"/>
</dbReference>
<gene>
    <name evidence="3" type="ORF">BTO16_11915</name>
</gene>
<dbReference type="InterPro" id="IPR051913">
    <property type="entry name" value="GH2_Domain-Containing"/>
</dbReference>
<reference evidence="3 4" key="1">
    <citation type="submission" date="2016-12" db="EMBL/GenBank/DDBJ databases">
        <title>Trade-off between light-utilization and light-protection in marine flavobacteria.</title>
        <authorList>
            <person name="Kumagai Y."/>
            <person name="Yoshizawa S."/>
            <person name="Kogure K."/>
            <person name="Iwasaki W."/>
        </authorList>
    </citation>
    <scope>NUCLEOTIDE SEQUENCE [LARGE SCALE GENOMIC DNA]</scope>
    <source>
        <strain evidence="3 4">ATCC 43844</strain>
    </source>
</reference>
<accession>A0A2S7WG60</accession>
<name>A0A2S7WG60_9FLAO</name>
<comment type="caution">
    <text evidence="3">The sequence shown here is derived from an EMBL/GenBank/DDBJ whole genome shotgun (WGS) entry which is preliminary data.</text>
</comment>
<dbReference type="PANTHER" id="PTHR42732">
    <property type="entry name" value="BETA-GALACTOSIDASE"/>
    <property type="match status" value="1"/>
</dbReference>
<dbReference type="OrthoDB" id="9801077at2"/>
<dbReference type="GO" id="GO:0005975">
    <property type="term" value="P:carbohydrate metabolic process"/>
    <property type="evidence" value="ECO:0007669"/>
    <property type="project" value="InterPro"/>
</dbReference>
<proteinExistence type="inferred from homology"/>
<evidence type="ECO:0000313" key="3">
    <source>
        <dbReference type="EMBL" id="PQJ76595.1"/>
    </source>
</evidence>